<dbReference type="STRING" id="1458461.BN1012_Phect849"/>
<dbReference type="Proteomes" id="UP000032160">
    <property type="component" value="Chromosome I"/>
</dbReference>
<dbReference type="SUPFAM" id="SSF53335">
    <property type="entry name" value="S-adenosyl-L-methionine-dependent methyltransferases"/>
    <property type="match status" value="1"/>
</dbReference>
<accession>X5M7E7</accession>
<protein>
    <recommendedName>
        <fullName evidence="3">Class I SAM-dependent methyltransferase</fullName>
    </recommendedName>
</protein>
<dbReference type="Pfam" id="PF13578">
    <property type="entry name" value="Methyltransf_24"/>
    <property type="match status" value="1"/>
</dbReference>
<sequence length="287" mass="32110">MALSSRIKNALNLALNPVGLHLNTTLEEDRERRRLQQMAERGHFEGPAYPLLECMCAFDPHPLSSAYQHYCNDLARLMAGGTSPGLYEPDNGYFKTPDAEVLYLMVRSLAPDRILEVGCGNSTRIIRQAISDGQLASQHIAIDPMPRVEIGRFVDKLYQQEFETSDFENLLSGFGPNDIVFVDSSHQVAAGNDVTTVFTRLLPMAPAGVVFHVHDVFLPYEYPAEWLADRHRPWAEQTLLHIYLSGHSADVLWPGHYAQRGGAFDLSGLPFADKGCAQSFWFRKSTS</sequence>
<dbReference type="HOGENOM" id="CLU_968709_0_0_5"/>
<evidence type="ECO:0000313" key="2">
    <source>
        <dbReference type="Proteomes" id="UP000032160"/>
    </source>
</evidence>
<dbReference type="OrthoDB" id="9795498at2"/>
<dbReference type="AlphaFoldDB" id="X5M7E7"/>
<dbReference type="InterPro" id="IPR029063">
    <property type="entry name" value="SAM-dependent_MTases_sf"/>
</dbReference>
<keyword evidence="2" id="KW-1185">Reference proteome</keyword>
<dbReference type="KEGG" id="pect:BN1012_Phect849"/>
<organism evidence="1 2">
    <name type="scientific">Candidatus Phaeomarinibacter ectocarpi</name>
    <dbReference type="NCBI Taxonomy" id="1458461"/>
    <lineage>
        <taxon>Bacteria</taxon>
        <taxon>Pseudomonadati</taxon>
        <taxon>Pseudomonadota</taxon>
        <taxon>Alphaproteobacteria</taxon>
        <taxon>Hyphomicrobiales</taxon>
        <taxon>Parvibaculaceae</taxon>
        <taxon>Candidatus Phaeomarinibacter</taxon>
    </lineage>
</organism>
<gene>
    <name evidence="1" type="ORF">BN1012_Phect849</name>
</gene>
<dbReference type="Gene3D" id="3.40.50.150">
    <property type="entry name" value="Vaccinia Virus protein VP39"/>
    <property type="match status" value="1"/>
</dbReference>
<dbReference type="EMBL" id="HG966617">
    <property type="protein sequence ID" value="CDO59063.1"/>
    <property type="molecule type" value="Genomic_DNA"/>
</dbReference>
<name>X5M7E7_9HYPH</name>
<evidence type="ECO:0000313" key="1">
    <source>
        <dbReference type="EMBL" id="CDO59063.1"/>
    </source>
</evidence>
<reference evidence="1 2" key="1">
    <citation type="journal article" date="2014" name="Front. Genet.">
        <title>Genome and metabolic network of "Candidatus Phaeomarinobacter ectocarpi" Ec32, a new candidate genus of Alphaproteobacteria frequently associated with brown algae.</title>
        <authorList>
            <person name="Dittami S.M."/>
            <person name="Barbeyron T."/>
            <person name="Boyen C."/>
            <person name="Cambefort J."/>
            <person name="Collet G."/>
            <person name="Delage L."/>
            <person name="Gobet A."/>
            <person name="Groisillier A."/>
            <person name="Leblanc C."/>
            <person name="Michel G."/>
            <person name="Scornet D."/>
            <person name="Siegel A."/>
            <person name="Tapia J.E."/>
            <person name="Tonon T."/>
        </authorList>
    </citation>
    <scope>NUCLEOTIDE SEQUENCE [LARGE SCALE GENOMIC DNA]</scope>
    <source>
        <strain evidence="1 2">Ec32</strain>
    </source>
</reference>
<proteinExistence type="predicted"/>
<evidence type="ECO:0008006" key="3">
    <source>
        <dbReference type="Google" id="ProtNLM"/>
    </source>
</evidence>
<dbReference type="RefSeq" id="WP_043949829.1">
    <property type="nucleotide sequence ID" value="NZ_HG966617.1"/>
</dbReference>